<accession>A0ABT9BPN3</accession>
<keyword evidence="1" id="KW-0732">Signal</keyword>
<evidence type="ECO:0000259" key="2">
    <source>
        <dbReference type="Pfam" id="PF02557"/>
    </source>
</evidence>
<protein>
    <submittedName>
        <fullName evidence="3">M15 family metallopeptidase</fullName>
    </submittedName>
</protein>
<feature type="domain" description="D-alanyl-D-alanine carboxypeptidase-like core" evidence="2">
    <location>
        <begin position="79"/>
        <end position="157"/>
    </location>
</feature>
<name>A0ABT9BPN3_9MICO</name>
<dbReference type="PROSITE" id="PS51257">
    <property type="entry name" value="PROKAR_LIPOPROTEIN"/>
    <property type="match status" value="1"/>
</dbReference>
<dbReference type="RefSeq" id="WP_305003412.1">
    <property type="nucleotide sequence ID" value="NZ_JAUQUB010000003.1"/>
</dbReference>
<reference evidence="3 4" key="1">
    <citation type="submission" date="2023-07" db="EMBL/GenBank/DDBJ databases">
        <title>Protaetiibacter sp. nov WY-16 isolated from soil.</title>
        <authorList>
            <person name="Liu B."/>
            <person name="Wan Y."/>
        </authorList>
    </citation>
    <scope>NUCLEOTIDE SEQUENCE [LARGE SCALE GENOMIC DNA]</scope>
    <source>
        <strain evidence="3 4">WY-16</strain>
    </source>
</reference>
<keyword evidence="4" id="KW-1185">Reference proteome</keyword>
<dbReference type="InterPro" id="IPR009045">
    <property type="entry name" value="Zn_M74/Hedgehog-like"/>
</dbReference>
<evidence type="ECO:0000256" key="1">
    <source>
        <dbReference type="SAM" id="SignalP"/>
    </source>
</evidence>
<feature type="signal peptide" evidence="1">
    <location>
        <begin position="1"/>
        <end position="23"/>
    </location>
</feature>
<organism evidence="3 4">
    <name type="scientific">Antiquaquibacter soli</name>
    <dbReference type="NCBI Taxonomy" id="3064523"/>
    <lineage>
        <taxon>Bacteria</taxon>
        <taxon>Bacillati</taxon>
        <taxon>Actinomycetota</taxon>
        <taxon>Actinomycetes</taxon>
        <taxon>Micrococcales</taxon>
        <taxon>Microbacteriaceae</taxon>
        <taxon>Antiquaquibacter</taxon>
    </lineage>
</organism>
<feature type="chain" id="PRO_5045449074" evidence="1">
    <location>
        <begin position="24"/>
        <end position="201"/>
    </location>
</feature>
<dbReference type="Pfam" id="PF02557">
    <property type="entry name" value="VanY"/>
    <property type="match status" value="1"/>
</dbReference>
<comment type="caution">
    <text evidence="3">The sequence shown here is derived from an EMBL/GenBank/DDBJ whole genome shotgun (WGS) entry which is preliminary data.</text>
</comment>
<dbReference type="SUPFAM" id="SSF55166">
    <property type="entry name" value="Hedgehog/DD-peptidase"/>
    <property type="match status" value="1"/>
</dbReference>
<sequence>MRQPLLRPLARLALAVAFIGVLAGCATPAADRSMESSEPGSSIPAPPDLGSAGLTEADGYVAPGVWLTLDDDVPAITNLEDDLRAALDAAALSARERGVEFSFTNGWRSAAYQQYLFDRAVEEYGSEEEASRWVKRADESRHVTGGAVDVATSDAMDWLNRFGAEFGLCQIYANELWHFEHVPGVDAESGCPAQLTDSSAG</sequence>
<dbReference type="Gene3D" id="3.30.1380.10">
    <property type="match status" value="1"/>
</dbReference>
<dbReference type="Proteomes" id="UP001241072">
    <property type="component" value="Unassembled WGS sequence"/>
</dbReference>
<evidence type="ECO:0000313" key="4">
    <source>
        <dbReference type="Proteomes" id="UP001241072"/>
    </source>
</evidence>
<gene>
    <name evidence="3" type="ORF">Q5716_12155</name>
</gene>
<evidence type="ECO:0000313" key="3">
    <source>
        <dbReference type="EMBL" id="MDO7882981.1"/>
    </source>
</evidence>
<dbReference type="CDD" id="cd14846">
    <property type="entry name" value="Peptidase_M15_like"/>
    <property type="match status" value="1"/>
</dbReference>
<proteinExistence type="predicted"/>
<dbReference type="EMBL" id="JAUQUB010000003">
    <property type="protein sequence ID" value="MDO7882981.1"/>
    <property type="molecule type" value="Genomic_DNA"/>
</dbReference>
<dbReference type="InterPro" id="IPR003709">
    <property type="entry name" value="VanY-like_core_dom"/>
</dbReference>